<dbReference type="EMBL" id="RSCL01000042">
    <property type="protein sequence ID" value="RUS95306.1"/>
    <property type="molecule type" value="Genomic_DNA"/>
</dbReference>
<dbReference type="InterPro" id="IPR014951">
    <property type="entry name" value="DUF1822"/>
</dbReference>
<accession>A0A433UN90</accession>
<reference evidence="1" key="2">
    <citation type="journal article" date="2019" name="Genome Biol. Evol.">
        <title>Day and night: Metabolic profiles and evolutionary relationships of six axenic non-marine cyanobacteria.</title>
        <authorList>
            <person name="Will S.E."/>
            <person name="Henke P."/>
            <person name="Boedeker C."/>
            <person name="Huang S."/>
            <person name="Brinkmann H."/>
            <person name="Rohde M."/>
            <person name="Jarek M."/>
            <person name="Friedl T."/>
            <person name="Seufert S."/>
            <person name="Schumacher M."/>
            <person name="Overmann J."/>
            <person name="Neumann-Schaal M."/>
            <person name="Petersen J."/>
        </authorList>
    </citation>
    <scope>NUCLEOTIDE SEQUENCE [LARGE SCALE GENOMIC DNA]</scope>
    <source>
        <strain evidence="1">PCC 7102</strain>
    </source>
</reference>
<sequence length="396" mass="44966">MIFEAKPQEWWLEVPSLQQQKFWEQSQQHTTVNSRWNAYVNRICLYTMLELIRDDAPQASIWLGASNMPAVWDIVNGSAITIGTTKIVIIPTEAIDDELEVPQEWVDIPSWVGDYYIAVQFRSEGNLRIWGYTTHQELKNNSTYDPEDRTYCIDASNLTCDMDTFWVRYECYPETSTRGDVSFLPELSVAQAENLIKCLGNAEVVFPRLAVPFTTWGALLKNQNWLSSLFATRRGIETSATITQLTRLSEWLHGRIDNIWQTIENTLSNQQVATAWRSQNTQSLTTQNQNPIFTINRVKILDFASSGNEQVALLIGILPISDNEVTIGVEIRPIDNAVYLPNDVQVRLLDENGDEVGQANALVTQTIQFQFGGQQSEMFSIEVTCGGQVITEHFVI</sequence>
<dbReference type="AlphaFoldDB" id="A0A433UN90"/>
<gene>
    <name evidence="1" type="ORF">DSM106972_090820</name>
</gene>
<dbReference type="Pfam" id="PF08852">
    <property type="entry name" value="DUF1822"/>
    <property type="match status" value="1"/>
</dbReference>
<reference evidence="1" key="1">
    <citation type="submission" date="2018-12" db="EMBL/GenBank/DDBJ databases">
        <authorList>
            <person name="Will S."/>
            <person name="Neumann-Schaal M."/>
            <person name="Henke P."/>
        </authorList>
    </citation>
    <scope>NUCLEOTIDE SEQUENCE</scope>
    <source>
        <strain evidence="1">PCC 7102</strain>
    </source>
</reference>
<evidence type="ECO:0000313" key="2">
    <source>
        <dbReference type="Proteomes" id="UP000271624"/>
    </source>
</evidence>
<evidence type="ECO:0000313" key="1">
    <source>
        <dbReference type="EMBL" id="RUS95306.1"/>
    </source>
</evidence>
<comment type="caution">
    <text evidence="1">The sequence shown here is derived from an EMBL/GenBank/DDBJ whole genome shotgun (WGS) entry which is preliminary data.</text>
</comment>
<name>A0A433UN90_9CYAN</name>
<keyword evidence="2" id="KW-1185">Reference proteome</keyword>
<dbReference type="RefSeq" id="WP_158632995.1">
    <property type="nucleotide sequence ID" value="NZ_RSCL01000042.1"/>
</dbReference>
<protein>
    <recommendedName>
        <fullName evidence="3">DUF1822 domain-containing protein</fullName>
    </recommendedName>
</protein>
<dbReference type="Proteomes" id="UP000271624">
    <property type="component" value="Unassembled WGS sequence"/>
</dbReference>
<organism evidence="1 2">
    <name type="scientific">Dulcicalothrix desertica PCC 7102</name>
    <dbReference type="NCBI Taxonomy" id="232991"/>
    <lineage>
        <taxon>Bacteria</taxon>
        <taxon>Bacillati</taxon>
        <taxon>Cyanobacteriota</taxon>
        <taxon>Cyanophyceae</taxon>
        <taxon>Nostocales</taxon>
        <taxon>Calotrichaceae</taxon>
        <taxon>Dulcicalothrix</taxon>
    </lineage>
</organism>
<evidence type="ECO:0008006" key="3">
    <source>
        <dbReference type="Google" id="ProtNLM"/>
    </source>
</evidence>
<dbReference type="OrthoDB" id="526290at2"/>
<proteinExistence type="predicted"/>